<proteinExistence type="predicted"/>
<evidence type="ECO:0000313" key="1">
    <source>
        <dbReference type="EMBL" id="KAI9391781.1"/>
    </source>
</evidence>
<protein>
    <submittedName>
        <fullName evidence="1">Uncharacterized protein</fullName>
    </submittedName>
</protein>
<comment type="caution">
    <text evidence="1">The sequence shown here is derived from an EMBL/GenBank/DDBJ whole genome shotgun (WGS) entry which is preliminary data.</text>
</comment>
<evidence type="ECO:0000313" key="2">
    <source>
        <dbReference type="Proteomes" id="UP000006729"/>
    </source>
</evidence>
<gene>
    <name evidence="1" type="ORF">POPTR_007G140700v4</name>
</gene>
<dbReference type="Proteomes" id="UP000006729">
    <property type="component" value="Chromosome 7"/>
</dbReference>
<organism evidence="1 2">
    <name type="scientific">Populus trichocarpa</name>
    <name type="common">Western balsam poplar</name>
    <name type="synonym">Populus balsamifera subsp. trichocarpa</name>
    <dbReference type="NCBI Taxonomy" id="3694"/>
    <lineage>
        <taxon>Eukaryota</taxon>
        <taxon>Viridiplantae</taxon>
        <taxon>Streptophyta</taxon>
        <taxon>Embryophyta</taxon>
        <taxon>Tracheophyta</taxon>
        <taxon>Spermatophyta</taxon>
        <taxon>Magnoliopsida</taxon>
        <taxon>eudicotyledons</taxon>
        <taxon>Gunneridae</taxon>
        <taxon>Pentapetalae</taxon>
        <taxon>rosids</taxon>
        <taxon>fabids</taxon>
        <taxon>Malpighiales</taxon>
        <taxon>Salicaceae</taxon>
        <taxon>Saliceae</taxon>
        <taxon>Populus</taxon>
    </lineage>
</organism>
<accession>A0ACC0SRA4</accession>
<keyword evidence="2" id="KW-1185">Reference proteome</keyword>
<name>A0ACC0SRA4_POPTR</name>
<reference evidence="1 2" key="1">
    <citation type="journal article" date="2006" name="Science">
        <title>The genome of black cottonwood, Populus trichocarpa (Torr. &amp; Gray).</title>
        <authorList>
            <person name="Tuskan G.A."/>
            <person name="Difazio S."/>
            <person name="Jansson S."/>
            <person name="Bohlmann J."/>
            <person name="Grigoriev I."/>
            <person name="Hellsten U."/>
            <person name="Putnam N."/>
            <person name="Ralph S."/>
            <person name="Rombauts S."/>
            <person name="Salamov A."/>
            <person name="Schein J."/>
            <person name="Sterck L."/>
            <person name="Aerts A."/>
            <person name="Bhalerao R.R."/>
            <person name="Bhalerao R.P."/>
            <person name="Blaudez D."/>
            <person name="Boerjan W."/>
            <person name="Brun A."/>
            <person name="Brunner A."/>
            <person name="Busov V."/>
            <person name="Campbell M."/>
            <person name="Carlson J."/>
            <person name="Chalot M."/>
            <person name="Chapman J."/>
            <person name="Chen G.L."/>
            <person name="Cooper D."/>
            <person name="Coutinho P.M."/>
            <person name="Couturier J."/>
            <person name="Covert S."/>
            <person name="Cronk Q."/>
            <person name="Cunningham R."/>
            <person name="Davis J."/>
            <person name="Degroeve S."/>
            <person name="Dejardin A."/>
            <person name="Depamphilis C."/>
            <person name="Detter J."/>
            <person name="Dirks B."/>
            <person name="Dubchak I."/>
            <person name="Duplessis S."/>
            <person name="Ehlting J."/>
            <person name="Ellis B."/>
            <person name="Gendler K."/>
            <person name="Goodstein D."/>
            <person name="Gribskov M."/>
            <person name="Grimwood J."/>
            <person name="Groover A."/>
            <person name="Gunter L."/>
            <person name="Hamberger B."/>
            <person name="Heinze B."/>
            <person name="Helariutta Y."/>
            <person name="Henrissat B."/>
            <person name="Holligan D."/>
            <person name="Holt R."/>
            <person name="Huang W."/>
            <person name="Islam-Faridi N."/>
            <person name="Jones S."/>
            <person name="Jones-Rhoades M."/>
            <person name="Jorgensen R."/>
            <person name="Joshi C."/>
            <person name="Kangasjarvi J."/>
            <person name="Karlsson J."/>
            <person name="Kelleher C."/>
            <person name="Kirkpatrick R."/>
            <person name="Kirst M."/>
            <person name="Kohler A."/>
            <person name="Kalluri U."/>
            <person name="Larimer F."/>
            <person name="Leebens-Mack J."/>
            <person name="Leple J.C."/>
            <person name="Locascio P."/>
            <person name="Lou Y."/>
            <person name="Lucas S."/>
            <person name="Martin F."/>
            <person name="Montanini B."/>
            <person name="Napoli C."/>
            <person name="Nelson D.R."/>
            <person name="Nelson C."/>
            <person name="Nieminen K."/>
            <person name="Nilsson O."/>
            <person name="Pereda V."/>
            <person name="Peter G."/>
            <person name="Philippe R."/>
            <person name="Pilate G."/>
            <person name="Poliakov A."/>
            <person name="Razumovskaya J."/>
            <person name="Richardson P."/>
            <person name="Rinaldi C."/>
            <person name="Ritland K."/>
            <person name="Rouze P."/>
            <person name="Ryaboy D."/>
            <person name="Schmutz J."/>
            <person name="Schrader J."/>
            <person name="Segerman B."/>
            <person name="Shin H."/>
            <person name="Siddiqui A."/>
            <person name="Sterky F."/>
            <person name="Terry A."/>
            <person name="Tsai C.J."/>
            <person name="Uberbacher E."/>
            <person name="Unneberg P."/>
            <person name="Vahala J."/>
            <person name="Wall K."/>
            <person name="Wessler S."/>
            <person name="Yang G."/>
            <person name="Yin T."/>
            <person name="Douglas C."/>
            <person name="Marra M."/>
            <person name="Sandberg G."/>
            <person name="Van de Peer Y."/>
            <person name="Rokhsar D."/>
        </authorList>
    </citation>
    <scope>NUCLEOTIDE SEQUENCE [LARGE SCALE GENOMIC DNA]</scope>
    <source>
        <strain evidence="2">cv. Nisqually</strain>
    </source>
</reference>
<sequence length="419" mass="47266">MVKEKRVRESHVLVLPLPLQGHINPMLQFSKRLASKGLKVTLIITPSIAKSMQGQDSSINLEPIFDGSKEGEMTINIDKYFERYKLTMPHSLSNLIDRYNGSEYPVKFLIYDSVLPWALDMARNKGIEGGPFFTQSCAVTAVLYHAAQGAFQVPVEEYDQAAVSLPSLENLEFNDLPSFVSDAGSYPAIRELLLGHLKLKCELLFLHNIVVNWMRINKWPIKPIGPMIPSMFLDKRLGYDKDYGLNLFKPNSDACMKWMDLKEPGSVVYVSFGSLAAVGEEQMAELAWVLAHKLVGCFMTHCGWNSTLEALSLGVPMVAMPQWTDQPTNAKYITDVGHVRVRVNVNEKGIVTKEEVERYIREVMESERSNAIRGNFDKWKKLAQTAVDIGGSSDKNIEEFVTEVACTSQRYRKVRHLLS</sequence>
<dbReference type="EMBL" id="CM009296">
    <property type="protein sequence ID" value="KAI9391781.1"/>
    <property type="molecule type" value="Genomic_DNA"/>
</dbReference>